<accession>A0ABQ8KPU6</accession>
<evidence type="ECO:0000313" key="2">
    <source>
        <dbReference type="EMBL" id="KAH9839931.1"/>
    </source>
</evidence>
<feature type="compositionally biased region" description="Low complexity" evidence="1">
    <location>
        <begin position="769"/>
        <end position="781"/>
    </location>
</feature>
<evidence type="ECO:0000313" key="3">
    <source>
        <dbReference type="Proteomes" id="UP000814176"/>
    </source>
</evidence>
<reference evidence="2 3" key="1">
    <citation type="journal article" date="2021" name="Environ. Microbiol.">
        <title>Gene family expansions and transcriptome signatures uncover fungal adaptations to wood decay.</title>
        <authorList>
            <person name="Hage H."/>
            <person name="Miyauchi S."/>
            <person name="Viragh M."/>
            <person name="Drula E."/>
            <person name="Min B."/>
            <person name="Chaduli D."/>
            <person name="Navarro D."/>
            <person name="Favel A."/>
            <person name="Norest M."/>
            <person name="Lesage-Meessen L."/>
            <person name="Balint B."/>
            <person name="Merenyi Z."/>
            <person name="de Eugenio L."/>
            <person name="Morin E."/>
            <person name="Martinez A.T."/>
            <person name="Baldrian P."/>
            <person name="Stursova M."/>
            <person name="Martinez M.J."/>
            <person name="Novotny C."/>
            <person name="Magnuson J.K."/>
            <person name="Spatafora J.W."/>
            <person name="Maurice S."/>
            <person name="Pangilinan J."/>
            <person name="Andreopoulos W."/>
            <person name="LaButti K."/>
            <person name="Hundley H."/>
            <person name="Na H."/>
            <person name="Kuo A."/>
            <person name="Barry K."/>
            <person name="Lipzen A."/>
            <person name="Henrissat B."/>
            <person name="Riley R."/>
            <person name="Ahrendt S."/>
            <person name="Nagy L.G."/>
            <person name="Grigoriev I.V."/>
            <person name="Martin F."/>
            <person name="Rosso M.N."/>
        </authorList>
    </citation>
    <scope>NUCLEOTIDE SEQUENCE [LARGE SCALE GENOMIC DNA]</scope>
    <source>
        <strain evidence="2 3">CIRM-BRFM 1785</strain>
    </source>
</reference>
<organism evidence="2 3">
    <name type="scientific">Rhodofomes roseus</name>
    <dbReference type="NCBI Taxonomy" id="34475"/>
    <lineage>
        <taxon>Eukaryota</taxon>
        <taxon>Fungi</taxon>
        <taxon>Dikarya</taxon>
        <taxon>Basidiomycota</taxon>
        <taxon>Agaricomycotina</taxon>
        <taxon>Agaricomycetes</taxon>
        <taxon>Polyporales</taxon>
        <taxon>Rhodofomes</taxon>
    </lineage>
</organism>
<feature type="compositionally biased region" description="Basic and acidic residues" evidence="1">
    <location>
        <begin position="1011"/>
        <end position="1022"/>
    </location>
</feature>
<dbReference type="GeneID" id="72001005"/>
<keyword evidence="3" id="KW-1185">Reference proteome</keyword>
<dbReference type="EMBL" id="JADCUA010000005">
    <property type="protein sequence ID" value="KAH9839931.1"/>
    <property type="molecule type" value="Genomic_DNA"/>
</dbReference>
<dbReference type="PANTHER" id="PTHR31912:SF34">
    <property type="entry name" value="NOTOCHORD-RELATED PROTEIN"/>
    <property type="match status" value="1"/>
</dbReference>
<feature type="region of interest" description="Disordered" evidence="1">
    <location>
        <begin position="987"/>
        <end position="1022"/>
    </location>
</feature>
<evidence type="ECO:0000256" key="1">
    <source>
        <dbReference type="SAM" id="MobiDB-lite"/>
    </source>
</evidence>
<dbReference type="PANTHER" id="PTHR31912">
    <property type="entry name" value="IP13529P"/>
    <property type="match status" value="1"/>
</dbReference>
<dbReference type="RefSeq" id="XP_047781581.1">
    <property type="nucleotide sequence ID" value="XM_047920273.1"/>
</dbReference>
<comment type="caution">
    <text evidence="2">The sequence shown here is derived from an EMBL/GenBank/DDBJ whole genome shotgun (WGS) entry which is preliminary data.</text>
</comment>
<protein>
    <submittedName>
        <fullName evidence="2">Uncharacterized protein</fullName>
    </submittedName>
</protein>
<feature type="compositionally biased region" description="Basic and acidic residues" evidence="1">
    <location>
        <begin position="990"/>
        <end position="1003"/>
    </location>
</feature>
<sequence>MKVFIWALKECGALNVPTFTNLRAQQARLTKEMNIQTTHHVSAQSNHFYANCPSETTRLDFANPLVRPHMSFLPRVGAPVSEFYDGGKCLELDEKALDCGQLMWMDKENAPRRHFYIRELARLRDGRFVIPVRFVQDKNVDCLDGYLVVHYAATDIFVVRDHALIRVEAKELQDNVVDIERETEIRINDSAPSWVAKNRHPVRAIAAQRPAYTVRLMSWSDDVSGNKSKQYNAHTNVYTANINLPHDKLKQEYFVRFCSTSQHASSSEQLEILAKDTGPDRWHTAYDCALHEEVLFRLIPHVFPADNPQQSEHTSHIGGNGNKPCRACRIGGTAEEREQEEQYETFFQPGRLRSAEYTVNEIKSQLWIAGLGVQDTIDLMQSHTGVKDKTAQYWIDILIKKARAMQQERITSKTTMDPRLKDRRISRDPQAKQDIKATIMNEIQHELHEWLVQQPPHHYDSLPLDSPERHALRPGDHYNVLLGLPGVEIHLDTPCEILHTFLLGQDKYLWHTTNSPWDKRSDELFASRLRGSSVDGLSLPPIRADYLLKYKNSLVGKHFKALQQVGAFHLYGGLCPDIVRDLWKATGELGAVLWFSKIRDMDQYTADLEILIANVLDIWAIIDPNRILTKNKLHILTHLIANIRRFGPAILYSTEIFECWNAIFRFCSILSNHQAPSRDIAVTLADMERFKHQVSGGWWRNSTGEYIRAGDSVRAFFKENVTLQHRLGWVEHVSLPEGSVRLEAQAKRCPSSWADATQSLGEVQPPPSSISHAPPASAAATNSGTQWQHCKYLISQSTDVCKPESWVFFKAIRLPQPETLKTCVALQHSSVMAGRISKILSPIDGGEAVAIIKPFDIADKCDEYLNMPVLTPHDGPVCLVAPKDVLFIFNAQHDCRVCGCSATAPEAIIQERLVTARTRSAVKHTDKPRYLLNMHALHNGDLIRETLPRNLTEPKYYIARAYRQAKHSQIARGLHLTGTLRRKQAAAKAAETRARNKEARARADAATAHCAPEKEGPRVTGS</sequence>
<feature type="region of interest" description="Disordered" evidence="1">
    <location>
        <begin position="758"/>
        <end position="781"/>
    </location>
</feature>
<dbReference type="Proteomes" id="UP000814176">
    <property type="component" value="Unassembled WGS sequence"/>
</dbReference>
<name>A0ABQ8KPU6_9APHY</name>
<gene>
    <name evidence="2" type="ORF">C8Q71DRAFT_702865</name>
</gene>
<proteinExistence type="predicted"/>